<keyword evidence="3 6" id="KW-0238">DNA-binding</keyword>
<name>A0A3D9IQ93_9BACL</name>
<protein>
    <submittedName>
        <fullName evidence="6">DNA-binding transcriptional LysR family regulator</fullName>
    </submittedName>
</protein>
<proteinExistence type="inferred from homology"/>
<evidence type="ECO:0000256" key="4">
    <source>
        <dbReference type="ARBA" id="ARBA00023163"/>
    </source>
</evidence>
<keyword evidence="4" id="KW-0804">Transcription</keyword>
<dbReference type="Gene3D" id="3.40.190.290">
    <property type="match status" value="1"/>
</dbReference>
<dbReference type="InterPro" id="IPR036388">
    <property type="entry name" value="WH-like_DNA-bd_sf"/>
</dbReference>
<dbReference type="SUPFAM" id="SSF53850">
    <property type="entry name" value="Periplasmic binding protein-like II"/>
    <property type="match status" value="1"/>
</dbReference>
<reference evidence="6 7" key="1">
    <citation type="submission" date="2018-07" db="EMBL/GenBank/DDBJ databases">
        <title>Genomic Encyclopedia of Type Strains, Phase III (KMG-III): the genomes of soil and plant-associated and newly described type strains.</title>
        <authorList>
            <person name="Whitman W."/>
        </authorList>
    </citation>
    <scope>NUCLEOTIDE SEQUENCE [LARGE SCALE GENOMIC DNA]</scope>
    <source>
        <strain evidence="6 7">CECT 8236</strain>
    </source>
</reference>
<dbReference type="InterPro" id="IPR005119">
    <property type="entry name" value="LysR_subst-bd"/>
</dbReference>
<dbReference type="Pfam" id="PF00126">
    <property type="entry name" value="HTH_1"/>
    <property type="match status" value="1"/>
</dbReference>
<dbReference type="GO" id="GO:0000976">
    <property type="term" value="F:transcription cis-regulatory region binding"/>
    <property type="evidence" value="ECO:0007669"/>
    <property type="project" value="TreeGrafter"/>
</dbReference>
<dbReference type="FunFam" id="1.10.10.10:FF:000001">
    <property type="entry name" value="LysR family transcriptional regulator"/>
    <property type="match status" value="1"/>
</dbReference>
<dbReference type="Gene3D" id="1.10.10.10">
    <property type="entry name" value="Winged helix-like DNA-binding domain superfamily/Winged helix DNA-binding domain"/>
    <property type="match status" value="1"/>
</dbReference>
<evidence type="ECO:0000256" key="2">
    <source>
        <dbReference type="ARBA" id="ARBA00023015"/>
    </source>
</evidence>
<dbReference type="CDD" id="cd05466">
    <property type="entry name" value="PBP2_LTTR_substrate"/>
    <property type="match status" value="1"/>
</dbReference>
<sequence>MFLVNIENIEAFVYVIHCGSFNKAAEALYLSQPSVTARIQSLERDLDCKLFDRQGKQIQITDEGKRFLPYAQQLLLTYQKGKLHVNRKKSLPDEFRIGCTVSVSNYIIPELLPDLQNKFPNTHFKFVTGTTDEIVGKVLGKEVDVGFVRNVNHPNLQSVKFYEDPISLYAYENHPFVDADRVSVEQIAEQPLVFFECGALDWLRIHRLFEHLEQSPNIRIHTDNSEMAKKLVLRKAGISFLPNVCVREEVAEGKLFSLRVPETSGISLQTNVISGHGEHDPFLSAIIEIGKVLTLRQPSPAWSK</sequence>
<keyword evidence="7" id="KW-1185">Reference proteome</keyword>
<dbReference type="AlphaFoldDB" id="A0A3D9IQ93"/>
<dbReference type="GO" id="GO:0003700">
    <property type="term" value="F:DNA-binding transcription factor activity"/>
    <property type="evidence" value="ECO:0007669"/>
    <property type="project" value="InterPro"/>
</dbReference>
<dbReference type="PANTHER" id="PTHR30126">
    <property type="entry name" value="HTH-TYPE TRANSCRIPTIONAL REGULATOR"/>
    <property type="match status" value="1"/>
</dbReference>
<dbReference type="InterPro" id="IPR000847">
    <property type="entry name" value="LysR_HTH_N"/>
</dbReference>
<accession>A0A3D9IQ93</accession>
<evidence type="ECO:0000313" key="7">
    <source>
        <dbReference type="Proteomes" id="UP000256869"/>
    </source>
</evidence>
<evidence type="ECO:0000256" key="3">
    <source>
        <dbReference type="ARBA" id="ARBA00023125"/>
    </source>
</evidence>
<dbReference type="PANTHER" id="PTHR30126:SF40">
    <property type="entry name" value="HTH-TYPE TRANSCRIPTIONAL REGULATOR GLTR"/>
    <property type="match status" value="1"/>
</dbReference>
<dbReference type="EMBL" id="QRDY01000003">
    <property type="protein sequence ID" value="RED63954.1"/>
    <property type="molecule type" value="Genomic_DNA"/>
</dbReference>
<evidence type="ECO:0000256" key="1">
    <source>
        <dbReference type="ARBA" id="ARBA00009437"/>
    </source>
</evidence>
<dbReference type="Proteomes" id="UP000256869">
    <property type="component" value="Unassembled WGS sequence"/>
</dbReference>
<dbReference type="Pfam" id="PF03466">
    <property type="entry name" value="LysR_substrate"/>
    <property type="match status" value="1"/>
</dbReference>
<evidence type="ECO:0000259" key="5">
    <source>
        <dbReference type="PROSITE" id="PS50931"/>
    </source>
</evidence>
<organism evidence="6 7">
    <name type="scientific">Cohnella lupini</name>
    <dbReference type="NCBI Taxonomy" id="1294267"/>
    <lineage>
        <taxon>Bacteria</taxon>
        <taxon>Bacillati</taxon>
        <taxon>Bacillota</taxon>
        <taxon>Bacilli</taxon>
        <taxon>Bacillales</taxon>
        <taxon>Paenibacillaceae</taxon>
        <taxon>Cohnella</taxon>
    </lineage>
</organism>
<feature type="domain" description="HTH lysR-type" evidence="5">
    <location>
        <begin position="4"/>
        <end position="61"/>
    </location>
</feature>
<dbReference type="InterPro" id="IPR036390">
    <property type="entry name" value="WH_DNA-bd_sf"/>
</dbReference>
<dbReference type="RefSeq" id="WP_115992055.1">
    <property type="nucleotide sequence ID" value="NZ_QRDY01000003.1"/>
</dbReference>
<evidence type="ECO:0000313" key="6">
    <source>
        <dbReference type="EMBL" id="RED63954.1"/>
    </source>
</evidence>
<gene>
    <name evidence="6" type="ORF">DFP95_103195</name>
</gene>
<keyword evidence="2" id="KW-0805">Transcription regulation</keyword>
<dbReference type="OrthoDB" id="9785745at2"/>
<dbReference type="PROSITE" id="PS50931">
    <property type="entry name" value="HTH_LYSR"/>
    <property type="match status" value="1"/>
</dbReference>
<dbReference type="SUPFAM" id="SSF46785">
    <property type="entry name" value="Winged helix' DNA-binding domain"/>
    <property type="match status" value="1"/>
</dbReference>
<comment type="caution">
    <text evidence="6">The sequence shown here is derived from an EMBL/GenBank/DDBJ whole genome shotgun (WGS) entry which is preliminary data.</text>
</comment>
<dbReference type="PRINTS" id="PR00039">
    <property type="entry name" value="HTHLYSR"/>
</dbReference>
<comment type="similarity">
    <text evidence="1">Belongs to the LysR transcriptional regulatory family.</text>
</comment>